<dbReference type="EMBL" id="WOGU01000017">
    <property type="protein sequence ID" value="MUN64660.1"/>
    <property type="molecule type" value="Genomic_DNA"/>
</dbReference>
<dbReference type="EMBL" id="WOGU01000028">
    <property type="protein sequence ID" value="MUN64979.1"/>
    <property type="molecule type" value="Genomic_DNA"/>
</dbReference>
<comment type="caution">
    <text evidence="2">The sequence shown here is derived from an EMBL/GenBank/DDBJ whole genome shotgun (WGS) entry which is preliminary data.</text>
</comment>
<gene>
    <name evidence="1" type="ORF">GMA12_16180</name>
    <name evidence="2" type="ORF">GMA12_17830</name>
</gene>
<evidence type="ECO:0000313" key="2">
    <source>
        <dbReference type="EMBL" id="MUN64979.1"/>
    </source>
</evidence>
<evidence type="ECO:0000313" key="3">
    <source>
        <dbReference type="Proteomes" id="UP000436989"/>
    </source>
</evidence>
<reference evidence="2 3" key="1">
    <citation type="submission" date="2019-12" db="EMBL/GenBank/DDBJ databases">
        <authorList>
            <person name="Shi Y."/>
        </authorList>
    </citation>
    <scope>NUCLEOTIDE SEQUENCE [LARGE SCALE GENOMIC DNA]</scope>
    <source>
        <strain evidence="2 3">JCM 17929</strain>
    </source>
</reference>
<evidence type="ECO:0000313" key="1">
    <source>
        <dbReference type="EMBL" id="MUN64660.1"/>
    </source>
</evidence>
<organism evidence="2 3">
    <name type="scientific">Kocuria sediminis</name>
    <dbReference type="NCBI Taxonomy" id="1038857"/>
    <lineage>
        <taxon>Bacteria</taxon>
        <taxon>Bacillati</taxon>
        <taxon>Actinomycetota</taxon>
        <taxon>Actinomycetes</taxon>
        <taxon>Micrococcales</taxon>
        <taxon>Micrococcaceae</taxon>
        <taxon>Kocuria</taxon>
    </lineage>
</organism>
<proteinExistence type="predicted"/>
<protein>
    <submittedName>
        <fullName evidence="2">Uncharacterized protein</fullName>
    </submittedName>
</protein>
<keyword evidence="3" id="KW-1185">Reference proteome</keyword>
<dbReference type="Proteomes" id="UP000436989">
    <property type="component" value="Unassembled WGS sequence"/>
</dbReference>
<sequence length="290" mass="32619">MTKSPQESLLSVSEEELAHLRRFLIKLDHSLASFDPMKMPPAVHAKTSLAGDDKHMGGWPISMFAHSGLVATAGNLASLRDLIVIEEGDGHVQVRARAHGPFALVRAALESAAQVAWVMSPHGRYERIARRWALRHDELQMQQYSMEDYLEDSKLKEIAQRDIEKLGRARARMRELIDGTPSLTWRQVRNQDSKWTSLFKDLEARHELFQDVRLLSIWRICSGLSHSKEWAGLHSLTHKPLEGAAEAGSADSLPHLVGMDYETLSTYGSAAAFMMDLAVSLYRRGLTVQR</sequence>
<accession>A0A6N8GQB9</accession>
<dbReference type="RefSeq" id="WP_156270543.1">
    <property type="nucleotide sequence ID" value="NZ_WOGU01000017.1"/>
</dbReference>
<dbReference type="AlphaFoldDB" id="A0A6N8GQB9"/>
<name>A0A6N8GQB9_9MICC</name>